<protein>
    <submittedName>
        <fullName evidence="1">Uncharacterized protein</fullName>
    </submittedName>
</protein>
<dbReference type="EMBL" id="BMMS01000004">
    <property type="protein sequence ID" value="GGO83234.1"/>
    <property type="molecule type" value="Genomic_DNA"/>
</dbReference>
<evidence type="ECO:0000313" key="1">
    <source>
        <dbReference type="EMBL" id="GGO83234.1"/>
    </source>
</evidence>
<dbReference type="Proteomes" id="UP000641932">
    <property type="component" value="Unassembled WGS sequence"/>
</dbReference>
<reference evidence="1" key="1">
    <citation type="journal article" date="2014" name="Int. J. Syst. Evol. Microbiol.">
        <title>Complete genome sequence of Corynebacterium casei LMG S-19264T (=DSM 44701T), isolated from a smear-ripened cheese.</title>
        <authorList>
            <consortium name="US DOE Joint Genome Institute (JGI-PGF)"/>
            <person name="Walter F."/>
            <person name="Albersmeier A."/>
            <person name="Kalinowski J."/>
            <person name="Ruckert C."/>
        </authorList>
    </citation>
    <scope>NUCLEOTIDE SEQUENCE</scope>
    <source>
        <strain evidence="1">CGMCC 4.7201</strain>
    </source>
</reference>
<proteinExistence type="predicted"/>
<organism evidence="1 2">
    <name type="scientific">Wenjunlia tyrosinilytica</name>
    <dbReference type="NCBI Taxonomy" id="1544741"/>
    <lineage>
        <taxon>Bacteria</taxon>
        <taxon>Bacillati</taxon>
        <taxon>Actinomycetota</taxon>
        <taxon>Actinomycetes</taxon>
        <taxon>Kitasatosporales</taxon>
        <taxon>Streptomycetaceae</taxon>
        <taxon>Wenjunlia</taxon>
    </lineage>
</organism>
<sequence>MAVPAAGPNARSRQRFRRARGLIRGPRHAAGTRPFRPRVAGCTLSVHMATLRYSATIRGSAAVARAPHTHANDHEDTTPMNTRTLKTAGAAALGIAFAVAAAGTASASPVDNPVGALPVGTAAKTLPGASQSVDATKTTLGTATTMIPATTARTLPAGTHGLPGGGLIPVTGKGNALPTDAVTGALPGGGLGALPLG</sequence>
<name>A0A918DV37_9ACTN</name>
<comment type="caution">
    <text evidence="1">The sequence shown here is derived from an EMBL/GenBank/DDBJ whole genome shotgun (WGS) entry which is preliminary data.</text>
</comment>
<accession>A0A918DV37</accession>
<evidence type="ECO:0000313" key="2">
    <source>
        <dbReference type="Proteomes" id="UP000641932"/>
    </source>
</evidence>
<dbReference type="AlphaFoldDB" id="A0A918DV37"/>
<gene>
    <name evidence="1" type="ORF">GCM10012280_11730</name>
</gene>
<reference evidence="1" key="2">
    <citation type="submission" date="2020-09" db="EMBL/GenBank/DDBJ databases">
        <authorList>
            <person name="Sun Q."/>
            <person name="Zhou Y."/>
        </authorList>
    </citation>
    <scope>NUCLEOTIDE SEQUENCE</scope>
    <source>
        <strain evidence="1">CGMCC 4.7201</strain>
    </source>
</reference>
<keyword evidence="2" id="KW-1185">Reference proteome</keyword>